<evidence type="ECO:0000256" key="1">
    <source>
        <dbReference type="SAM" id="Coils"/>
    </source>
</evidence>
<feature type="coiled-coil region" evidence="1">
    <location>
        <begin position="211"/>
        <end position="260"/>
    </location>
</feature>
<dbReference type="AlphaFoldDB" id="G5ATA1"/>
<protein>
    <submittedName>
        <fullName evidence="2">GA-binding protein subunit beta-1</fullName>
    </submittedName>
</protein>
<name>G5ATA1_HETGA</name>
<evidence type="ECO:0000313" key="2">
    <source>
        <dbReference type="EMBL" id="EHB00262.1"/>
    </source>
</evidence>
<organism evidence="2 3">
    <name type="scientific">Heterocephalus glaber</name>
    <name type="common">Naked mole rat</name>
    <dbReference type="NCBI Taxonomy" id="10181"/>
    <lineage>
        <taxon>Eukaryota</taxon>
        <taxon>Metazoa</taxon>
        <taxon>Chordata</taxon>
        <taxon>Craniata</taxon>
        <taxon>Vertebrata</taxon>
        <taxon>Euteleostomi</taxon>
        <taxon>Mammalia</taxon>
        <taxon>Eutheria</taxon>
        <taxon>Euarchontoglires</taxon>
        <taxon>Glires</taxon>
        <taxon>Rodentia</taxon>
        <taxon>Hystricomorpha</taxon>
        <taxon>Bathyergidae</taxon>
        <taxon>Heterocephalus</taxon>
    </lineage>
</organism>
<evidence type="ECO:0000313" key="3">
    <source>
        <dbReference type="Proteomes" id="UP000006813"/>
    </source>
</evidence>
<dbReference type="Proteomes" id="UP000006813">
    <property type="component" value="Unassembled WGS sequence"/>
</dbReference>
<accession>G5ATA1</accession>
<reference evidence="2 3" key="1">
    <citation type="journal article" date="2011" name="Nature">
        <title>Genome sequencing reveals insights into physiology and longevity of the naked mole rat.</title>
        <authorList>
            <person name="Kim E.B."/>
            <person name="Fang X."/>
            <person name="Fushan A.A."/>
            <person name="Huang Z."/>
            <person name="Lobanov A.V."/>
            <person name="Han L."/>
            <person name="Marino S.M."/>
            <person name="Sun X."/>
            <person name="Turanov A.A."/>
            <person name="Yang P."/>
            <person name="Yim S.H."/>
            <person name="Zhao X."/>
            <person name="Kasaikina M.V."/>
            <person name="Stoletzki N."/>
            <person name="Peng C."/>
            <person name="Polak P."/>
            <person name="Xiong Z."/>
            <person name="Kiezun A."/>
            <person name="Zhu Y."/>
            <person name="Chen Y."/>
            <person name="Kryukov G.V."/>
            <person name="Zhang Q."/>
            <person name="Peshkin L."/>
            <person name="Yang L."/>
            <person name="Bronson R.T."/>
            <person name="Buffenstein R."/>
            <person name="Wang B."/>
            <person name="Han C."/>
            <person name="Li Q."/>
            <person name="Chen L."/>
            <person name="Zhao W."/>
            <person name="Sunyaev S.R."/>
            <person name="Park T.J."/>
            <person name="Zhang G."/>
            <person name="Wang J."/>
            <person name="Gladyshev V.N."/>
        </authorList>
    </citation>
    <scope>NUCLEOTIDE SEQUENCE [LARGE SCALE GENOMIC DNA]</scope>
</reference>
<keyword evidence="1" id="KW-0175">Coiled coil</keyword>
<sequence>MVLAPSPMGLGLEQCMYGTSAAPRTIPKHRHGMKFTAEAPKPGGVLGGAFGLRPPAALSEKNALCRRPPLPKFFQTSLVDLGKKLLEAARADNANEDLAEMLQIAVQNQINTNPESPDTVTIPATTPRFITRPGGVVIPTDETGVSAVQFGNSSSSVSATLAALAEASAPLSNSSETPVLAPEEVVMAESVDDIAEETVTSEEPPAKRECIEIIENQVESAEIEEREALQKELDEVNQAAQKCGQQLLKKEQEAEAYRQKTEARTLLQTNKEAI</sequence>
<gene>
    <name evidence="2" type="ORF">GW7_02918</name>
</gene>
<dbReference type="STRING" id="10181.G5ATA1"/>
<dbReference type="EMBL" id="JH166853">
    <property type="protein sequence ID" value="EHB00262.1"/>
    <property type="molecule type" value="Genomic_DNA"/>
</dbReference>
<dbReference type="InParanoid" id="G5ATA1"/>
<proteinExistence type="predicted"/>